<dbReference type="Gene3D" id="2.60.120.10">
    <property type="entry name" value="Jelly Rolls"/>
    <property type="match status" value="2"/>
</dbReference>
<dbReference type="Pfam" id="PF17954">
    <property type="entry name" value="Pirin_C_2"/>
    <property type="match status" value="1"/>
</dbReference>
<dbReference type="Proteomes" id="UP001164653">
    <property type="component" value="Chromosome"/>
</dbReference>
<dbReference type="InterPro" id="IPR012093">
    <property type="entry name" value="Pirin"/>
</dbReference>
<evidence type="ECO:0000313" key="3">
    <source>
        <dbReference type="Proteomes" id="UP001164653"/>
    </source>
</evidence>
<dbReference type="AlphaFoldDB" id="A0A9E8N6Y3"/>
<dbReference type="EMBL" id="CP112998">
    <property type="protein sequence ID" value="WAC10969.1"/>
    <property type="molecule type" value="Genomic_DNA"/>
</dbReference>
<evidence type="ECO:0000313" key="2">
    <source>
        <dbReference type="EMBL" id="WAC10969.1"/>
    </source>
</evidence>
<dbReference type="InterPro" id="IPR041602">
    <property type="entry name" value="Quercetinase_C"/>
</dbReference>
<dbReference type="KEGG" id="dpf:ON006_24880"/>
<protein>
    <recommendedName>
        <fullName evidence="1">Quercetin 2,3-dioxygenase C-terminal cupin domain-containing protein</fullName>
    </recommendedName>
</protein>
<dbReference type="RefSeq" id="WP_244822728.1">
    <property type="nucleotide sequence ID" value="NZ_CP112998.1"/>
</dbReference>
<feature type="domain" description="Quercetin 2,3-dioxygenase C-terminal cupin" evidence="1">
    <location>
        <begin position="158"/>
        <end position="229"/>
    </location>
</feature>
<dbReference type="PANTHER" id="PTHR43212:SF3">
    <property type="entry name" value="QUERCETIN 2,3-DIOXYGENASE"/>
    <property type="match status" value="1"/>
</dbReference>
<organism evidence="2 3">
    <name type="scientific">Dyadobacter pollutisoli</name>
    <dbReference type="NCBI Taxonomy" id="2910158"/>
    <lineage>
        <taxon>Bacteria</taxon>
        <taxon>Pseudomonadati</taxon>
        <taxon>Bacteroidota</taxon>
        <taxon>Cytophagia</taxon>
        <taxon>Cytophagales</taxon>
        <taxon>Spirosomataceae</taxon>
        <taxon>Dyadobacter</taxon>
    </lineage>
</organism>
<evidence type="ECO:0000259" key="1">
    <source>
        <dbReference type="Pfam" id="PF17954"/>
    </source>
</evidence>
<dbReference type="PANTHER" id="PTHR43212">
    <property type="entry name" value="QUERCETIN 2,3-DIOXYGENASE"/>
    <property type="match status" value="1"/>
</dbReference>
<name>A0A9E8N6Y3_9BACT</name>
<keyword evidence="3" id="KW-1185">Reference proteome</keyword>
<sequence length="229" mass="26294">MMMTQSAAQIYLESVRGHFQTEHFRSFRTFNFEDYRAEGREAFGRLLVVNDETLLAERSHQIVVVRECRVILLPLVGGFEFSDSIENLRFIDSGEAVIFTAQPGQTYTLTNPYEQEAINYLQIRMECDPDAVGDPFITRFDLAHRNTLLPIYRSARNDGNIYIGKYQGREEGVFLKDTLNRGIFAFIIEGAFEVQNRLLEKRDGLSVSFVDEIEFEALSNDAVILILEV</sequence>
<dbReference type="InterPro" id="IPR014710">
    <property type="entry name" value="RmlC-like_jellyroll"/>
</dbReference>
<gene>
    <name evidence="2" type="ORF">ON006_24880</name>
</gene>
<proteinExistence type="predicted"/>
<reference evidence="2" key="1">
    <citation type="submission" date="2022-11" db="EMBL/GenBank/DDBJ databases">
        <title>Dyadobacter pollutisoli sp. nov., isolated from plastic dumped soil.</title>
        <authorList>
            <person name="Kim J.M."/>
            <person name="Kim K.R."/>
            <person name="Lee J.K."/>
            <person name="Hao L."/>
            <person name="Jeon C.O."/>
        </authorList>
    </citation>
    <scope>NUCLEOTIDE SEQUENCE</scope>
    <source>
        <strain evidence="2">U1</strain>
    </source>
</reference>
<dbReference type="InterPro" id="IPR011051">
    <property type="entry name" value="RmlC_Cupin_sf"/>
</dbReference>
<dbReference type="SUPFAM" id="SSF51182">
    <property type="entry name" value="RmlC-like cupins"/>
    <property type="match status" value="1"/>
</dbReference>
<accession>A0A9E8N6Y3</accession>